<evidence type="ECO:0000313" key="3">
    <source>
        <dbReference type="EMBL" id="MBI1622053.1"/>
    </source>
</evidence>
<dbReference type="Pfam" id="PF07896">
    <property type="entry name" value="DUF1674"/>
    <property type="match status" value="1"/>
</dbReference>
<comment type="caution">
    <text evidence="3">The sequence shown here is derived from an EMBL/GenBank/DDBJ whole genome shotgun (WGS) entry which is preliminary data.</text>
</comment>
<sequence length="68" mass="7555">MQTEEENQPPVPARELPPAALRALAEAEERRRLARDQEANLPKELGGRGGKDPARFGDWEIKGVACDF</sequence>
<reference evidence="3 4" key="1">
    <citation type="submission" date="2020-10" db="EMBL/GenBank/DDBJ databases">
        <title>Aquamicrobium zhengzhouensis sp. nov., a exopolysaccharide producing bacterium isolated from farmland soil.</title>
        <authorList>
            <person name="Wang X."/>
        </authorList>
    </citation>
    <scope>NUCLEOTIDE SEQUENCE [LARGE SCALE GENOMIC DNA]</scope>
    <source>
        <strain evidence="4">cd-1</strain>
    </source>
</reference>
<dbReference type="InterPro" id="IPR012875">
    <property type="entry name" value="SDHF4"/>
</dbReference>
<dbReference type="RefSeq" id="WP_198477594.1">
    <property type="nucleotide sequence ID" value="NZ_JADGMQ010000013.1"/>
</dbReference>
<evidence type="ECO:0000313" key="4">
    <source>
        <dbReference type="Proteomes" id="UP000601789"/>
    </source>
</evidence>
<feature type="region of interest" description="Disordered" evidence="2">
    <location>
        <begin position="28"/>
        <end position="55"/>
    </location>
</feature>
<accession>A0ABS0SFH9</accession>
<dbReference type="Proteomes" id="UP000601789">
    <property type="component" value="Unassembled WGS sequence"/>
</dbReference>
<evidence type="ECO:0000256" key="2">
    <source>
        <dbReference type="SAM" id="MobiDB-lite"/>
    </source>
</evidence>
<proteinExistence type="inferred from homology"/>
<feature type="compositionally biased region" description="Basic and acidic residues" evidence="2">
    <location>
        <begin position="45"/>
        <end position="55"/>
    </location>
</feature>
<keyword evidence="4" id="KW-1185">Reference proteome</keyword>
<feature type="compositionally biased region" description="Basic and acidic residues" evidence="2">
    <location>
        <begin position="28"/>
        <end position="38"/>
    </location>
</feature>
<gene>
    <name evidence="3" type="ORF">IOD40_15450</name>
</gene>
<protein>
    <submittedName>
        <fullName evidence="3">DUF1674 domain-containing protein</fullName>
    </submittedName>
</protein>
<evidence type="ECO:0000256" key="1">
    <source>
        <dbReference type="ARBA" id="ARBA00005701"/>
    </source>
</evidence>
<name>A0ABS0SFH9_9HYPH</name>
<dbReference type="EMBL" id="JADGMQ010000013">
    <property type="protein sequence ID" value="MBI1622053.1"/>
    <property type="molecule type" value="Genomic_DNA"/>
</dbReference>
<organism evidence="3 4">
    <name type="scientific">Aquamicrobium zhengzhouense</name>
    <dbReference type="NCBI Taxonomy" id="2781738"/>
    <lineage>
        <taxon>Bacteria</taxon>
        <taxon>Pseudomonadati</taxon>
        <taxon>Pseudomonadota</taxon>
        <taxon>Alphaproteobacteria</taxon>
        <taxon>Hyphomicrobiales</taxon>
        <taxon>Phyllobacteriaceae</taxon>
        <taxon>Aquamicrobium</taxon>
    </lineage>
</organism>
<comment type="similarity">
    <text evidence="1">Belongs to the SDHAF4 family.</text>
</comment>